<name>U5WD86_9ACTN</name>
<dbReference type="InterPro" id="IPR001296">
    <property type="entry name" value="Glyco_trans_1"/>
</dbReference>
<dbReference type="Proteomes" id="UP000017746">
    <property type="component" value="Chromosome"/>
</dbReference>
<dbReference type="SUPFAM" id="SSF53756">
    <property type="entry name" value="UDP-Glycosyltransferase/glycogen phosphorylase"/>
    <property type="match status" value="1"/>
</dbReference>
<evidence type="ECO:0000259" key="4">
    <source>
        <dbReference type="Pfam" id="PF13439"/>
    </source>
</evidence>
<dbReference type="CDD" id="cd03809">
    <property type="entry name" value="GT4_MtfB-like"/>
    <property type="match status" value="1"/>
</dbReference>
<dbReference type="Pfam" id="PF13439">
    <property type="entry name" value="Glyco_transf_4"/>
    <property type="match status" value="1"/>
</dbReference>
<dbReference type="PATRIC" id="fig|1246995.3.peg.7821"/>
<keyword evidence="6" id="KW-1185">Reference proteome</keyword>
<dbReference type="OrthoDB" id="9801609at2"/>
<protein>
    <submittedName>
        <fullName evidence="5">Group 1 glycosyl transferase</fullName>
    </submittedName>
</protein>
<organism evidence="5 6">
    <name type="scientific">Actinoplanes friuliensis DSM 7358</name>
    <dbReference type="NCBI Taxonomy" id="1246995"/>
    <lineage>
        <taxon>Bacteria</taxon>
        <taxon>Bacillati</taxon>
        <taxon>Actinomycetota</taxon>
        <taxon>Actinomycetes</taxon>
        <taxon>Micromonosporales</taxon>
        <taxon>Micromonosporaceae</taxon>
        <taxon>Actinoplanes</taxon>
    </lineage>
</organism>
<dbReference type="HOGENOM" id="CLU_009583_27_6_11"/>
<evidence type="ECO:0000259" key="3">
    <source>
        <dbReference type="Pfam" id="PF00534"/>
    </source>
</evidence>
<dbReference type="Gene3D" id="3.40.50.2000">
    <property type="entry name" value="Glycogen Phosphorylase B"/>
    <property type="match status" value="2"/>
</dbReference>
<evidence type="ECO:0000256" key="1">
    <source>
        <dbReference type="ARBA" id="ARBA00022676"/>
    </source>
</evidence>
<dbReference type="KEGG" id="afs:AFR_38655"/>
<dbReference type="EMBL" id="CP006272">
    <property type="protein sequence ID" value="AGZ45985.1"/>
    <property type="molecule type" value="Genomic_DNA"/>
</dbReference>
<dbReference type="GO" id="GO:0016757">
    <property type="term" value="F:glycosyltransferase activity"/>
    <property type="evidence" value="ECO:0007669"/>
    <property type="project" value="UniProtKB-KW"/>
</dbReference>
<keyword evidence="1" id="KW-0328">Glycosyltransferase</keyword>
<dbReference type="STRING" id="1246995.AFR_38655"/>
<dbReference type="AlphaFoldDB" id="U5WD86"/>
<gene>
    <name evidence="5" type="ORF">AFR_38655</name>
</gene>
<dbReference type="InterPro" id="IPR028098">
    <property type="entry name" value="Glyco_trans_4-like_N"/>
</dbReference>
<dbReference type="RefSeq" id="WP_023562319.1">
    <property type="nucleotide sequence ID" value="NC_022657.1"/>
</dbReference>
<keyword evidence="2 5" id="KW-0808">Transferase</keyword>
<reference evidence="5 6" key="1">
    <citation type="journal article" date="2014" name="J. Biotechnol.">
        <title>Complete genome sequence of the actinobacterium Actinoplanes friuliensis HAG 010964, producer of the lipopeptide antibiotic friulimycin.</title>
        <authorList>
            <person name="Ruckert C."/>
            <person name="Szczepanowski R."/>
            <person name="Albersmeier A."/>
            <person name="Goesmann A."/>
            <person name="Fischer N."/>
            <person name="Steinkamper A."/>
            <person name="Puhler A."/>
            <person name="Biener R."/>
            <person name="Schwartz D."/>
            <person name="Kalinowski J."/>
        </authorList>
    </citation>
    <scope>NUCLEOTIDE SEQUENCE [LARGE SCALE GENOMIC DNA]</scope>
    <source>
        <strain evidence="5 6">DSM 7358</strain>
    </source>
</reference>
<sequence>MTLRIGVDGRVLTDRYHGIGRVAYELTTEMARIPGVELVVFAGDQPSRRFDLDVLAGLPAVSVRRVGMKPVDVRQLWRWRPELRRAGVDVMFFPYHLGASPLAGKPRVALLHDCIFETDPRFVPSRKVGLAYRMLTSVIARTSTVLTVSHASAREVERFYRQRVHPGQVIPNGVDQDLGGTAATADRLRREYGLDGGYVLHVGAQRPHKNVAVLVEAIAKVPDAQLVLVGSADERFPDEVGPAIDRCGVADRVLRLPFVPEDLLGTLYARAGLLAYPSLVEGFGLPMLEAMVARTPVLASDVPVLREVGGDAALYVPPTDAEAWAAAITRLAADDDLRSGLVAAGAAHASRFTWGRAAERLVAAAVSAASSGRSRS</sequence>
<accession>U5WD86</accession>
<feature type="domain" description="Glycosyl transferase family 1" evidence="3">
    <location>
        <begin position="196"/>
        <end position="344"/>
    </location>
</feature>
<dbReference type="Pfam" id="PF00534">
    <property type="entry name" value="Glycos_transf_1"/>
    <property type="match status" value="1"/>
</dbReference>
<proteinExistence type="predicted"/>
<dbReference type="PANTHER" id="PTHR46401">
    <property type="entry name" value="GLYCOSYLTRANSFERASE WBBK-RELATED"/>
    <property type="match status" value="1"/>
</dbReference>
<dbReference type="eggNOG" id="COG0438">
    <property type="taxonomic scope" value="Bacteria"/>
</dbReference>
<evidence type="ECO:0000313" key="6">
    <source>
        <dbReference type="Proteomes" id="UP000017746"/>
    </source>
</evidence>
<evidence type="ECO:0000256" key="2">
    <source>
        <dbReference type="ARBA" id="ARBA00022679"/>
    </source>
</evidence>
<feature type="domain" description="Glycosyltransferase subfamily 4-like N-terminal" evidence="4">
    <location>
        <begin position="18"/>
        <end position="177"/>
    </location>
</feature>
<dbReference type="PANTHER" id="PTHR46401:SF2">
    <property type="entry name" value="GLYCOSYLTRANSFERASE WBBK-RELATED"/>
    <property type="match status" value="1"/>
</dbReference>
<evidence type="ECO:0000313" key="5">
    <source>
        <dbReference type="EMBL" id="AGZ45985.1"/>
    </source>
</evidence>